<protein>
    <recommendedName>
        <fullName evidence="5">ARM repeat-containing protein</fullName>
    </recommendedName>
</protein>
<keyword evidence="4" id="KW-1185">Reference proteome</keyword>
<name>A0A075AN95_ROZAC</name>
<reference evidence="3 4" key="1">
    <citation type="journal article" date="2013" name="Curr. Biol.">
        <title>Shared signatures of parasitism and phylogenomics unite Cryptomycota and microsporidia.</title>
        <authorList>
            <person name="James T.Y."/>
            <person name="Pelin A."/>
            <person name="Bonen L."/>
            <person name="Ahrendt S."/>
            <person name="Sain D."/>
            <person name="Corradi N."/>
            <person name="Stajich J.E."/>
        </authorList>
    </citation>
    <scope>NUCLEOTIDE SEQUENCE [LARGE SCALE GENOMIC DNA]</scope>
    <source>
        <strain evidence="3 4">CSF55</strain>
    </source>
</reference>
<organism evidence="3 4">
    <name type="scientific">Rozella allomycis (strain CSF55)</name>
    <dbReference type="NCBI Taxonomy" id="988480"/>
    <lineage>
        <taxon>Eukaryota</taxon>
        <taxon>Fungi</taxon>
        <taxon>Fungi incertae sedis</taxon>
        <taxon>Cryptomycota</taxon>
        <taxon>Cryptomycota incertae sedis</taxon>
        <taxon>Rozella</taxon>
    </lineage>
</organism>
<evidence type="ECO:0000256" key="2">
    <source>
        <dbReference type="ARBA" id="ARBA00022490"/>
    </source>
</evidence>
<gene>
    <name evidence="3" type="ORF">O9G_000912</name>
</gene>
<evidence type="ECO:0000313" key="4">
    <source>
        <dbReference type="Proteomes" id="UP000030755"/>
    </source>
</evidence>
<comment type="subcellular location">
    <subcellularLocation>
        <location evidence="1">Cytoplasm</location>
    </subcellularLocation>
</comment>
<accession>A0A075AN95</accession>
<dbReference type="AlphaFoldDB" id="A0A075AN95"/>
<dbReference type="PANTHER" id="PTHR45994">
    <property type="entry name" value="FI21225P1"/>
    <property type="match status" value="1"/>
</dbReference>
<evidence type="ECO:0008006" key="5">
    <source>
        <dbReference type="Google" id="ProtNLM"/>
    </source>
</evidence>
<dbReference type="SUPFAM" id="SSF48371">
    <property type="entry name" value="ARM repeat"/>
    <property type="match status" value="1"/>
</dbReference>
<dbReference type="Gene3D" id="1.25.10.10">
    <property type="entry name" value="Leucine-rich Repeat Variant"/>
    <property type="match status" value="1"/>
</dbReference>
<dbReference type="Proteomes" id="UP000030755">
    <property type="component" value="Unassembled WGS sequence"/>
</dbReference>
<proteinExistence type="predicted"/>
<dbReference type="InterPro" id="IPR016024">
    <property type="entry name" value="ARM-type_fold"/>
</dbReference>
<keyword evidence="2" id="KW-0963">Cytoplasm</keyword>
<dbReference type="GO" id="GO:0005737">
    <property type="term" value="C:cytoplasm"/>
    <property type="evidence" value="ECO:0007669"/>
    <property type="project" value="UniProtKB-SubCell"/>
</dbReference>
<dbReference type="OrthoDB" id="199930at2759"/>
<evidence type="ECO:0000313" key="3">
    <source>
        <dbReference type="EMBL" id="EPZ31267.1"/>
    </source>
</evidence>
<dbReference type="PANTHER" id="PTHR45994:SF1">
    <property type="entry name" value="FI21225P1"/>
    <property type="match status" value="1"/>
</dbReference>
<sequence length="624" mass="72482">MTRNIQDLISFFTRNKDFIPPNYEATLDGWKTLTNEEVLRIHNFVPFWAEEYFINIVIQNYLYDHSNEEVLQRLATTKPKVFAGFISREWLKESNIKCLLNILSLISDHLKPEFVLEILENAIERIDDETVLKSTTAYLMRNTNLLLPNLSLDIEIEKRKKSWMILSMLCDSNDFTEKALNMDQMESILEDIEFESEDCVLSILKCLNCWQRRKEARELLSLKCKGFLKQKVHIEKYKTLSLVCLSKIEPKVEYFKQLVRQFPLDSSKEEILEALVAGSSIGEIKEYLCKEIEIFYRFIENDCNESLHLKQEEMKKLAKIAKQFVPDDDALNEDEFVSKRCKIILKSKILSLLIKKSKSEENLKLFVKLSNSIVRDQENRNEYVKQCGIKHLLKSISFNKDDNEIVNLASVALSRICISVNPNLGFSTSQQQELCVIFNNMLKTEDSLTLFETLLALTNMVSIGKEIQSFVFERKMHKNVEVHLLHSNERIQCAAAEFFCNLSMFTPFVESCASSSKLQLFVYLMDAHMTETRSAASGCLAIMCEQSDQVCQALVKCDRFINILSLLIKEENHSLVERGLVILASCVHYLQRKERLEFIPMISKKTFDPQMKEILNYLNQNLIL</sequence>
<dbReference type="GO" id="GO:0051879">
    <property type="term" value="F:Hsp90 protein binding"/>
    <property type="evidence" value="ECO:0007669"/>
    <property type="project" value="TreeGrafter"/>
</dbReference>
<dbReference type="InterPro" id="IPR011989">
    <property type="entry name" value="ARM-like"/>
</dbReference>
<evidence type="ECO:0000256" key="1">
    <source>
        <dbReference type="ARBA" id="ARBA00004496"/>
    </source>
</evidence>
<dbReference type="EMBL" id="KE561265">
    <property type="protein sequence ID" value="EPZ31267.1"/>
    <property type="molecule type" value="Genomic_DNA"/>
</dbReference>
<dbReference type="HOGENOM" id="CLU_438154_0_0_1"/>
<dbReference type="STRING" id="988480.A0A075AN95"/>